<keyword evidence="1" id="KW-0175">Coiled coil</keyword>
<sequence>MQDFIAQISQQWLQLPDCQAEHKDAARTRITSSEAAGCMDVEFFVHHGGNGAFSATRYEEAMQLGAEHRLHAWITLRNAAGEVIHHEVSCNPGRFAQLLHEWRTAPGAAPEQVTIQAMACSPSTDETEACVPSIDQDLNLGLLDKLADAQQALERLKADVAAVDLMRLLQSWPRDDRGRPAARTTAILAAYGPATRKRQPCLMVRSVMRSKMPGWQLLVSSEFLYNCRHQWSDARWLWSPAEPPKELALERKARNLMAQGKVSEACALYGIELHERVRRLAAGQSFQRFSPAPEPWVQELRDALLQLAPWRLTAGLQRIQEHLIQANRKPPKPCSWERKLFWFSGQRQQARWGPGVRFGEDGKPVLDLIVTASNEHFPEPDWKQQPR</sequence>
<evidence type="ECO:0000313" key="2">
    <source>
        <dbReference type="EMBL" id="KGH31286.1"/>
    </source>
</evidence>
<evidence type="ECO:0000256" key="1">
    <source>
        <dbReference type="SAM" id="Coils"/>
    </source>
</evidence>
<feature type="coiled-coil region" evidence="1">
    <location>
        <begin position="139"/>
        <end position="166"/>
    </location>
</feature>
<accession>A0A096FLR9</accession>
<proteinExistence type="predicted"/>
<dbReference type="EMBL" id="AWOR01000021">
    <property type="protein sequence ID" value="KGH31286.1"/>
    <property type="molecule type" value="Genomic_DNA"/>
</dbReference>
<evidence type="ECO:0000313" key="3">
    <source>
        <dbReference type="Proteomes" id="UP000029553"/>
    </source>
</evidence>
<dbReference type="AlphaFoldDB" id="A0A096FLR9"/>
<dbReference type="RefSeq" id="WP_034366192.1">
    <property type="nucleotide sequence ID" value="NZ_AWOR01000021.1"/>
</dbReference>
<gene>
    <name evidence="2" type="ORF">P353_05210</name>
</gene>
<organism evidence="2 3">
    <name type="scientific">Comamonas testosteroni</name>
    <name type="common">Pseudomonas testosteroni</name>
    <dbReference type="NCBI Taxonomy" id="285"/>
    <lineage>
        <taxon>Bacteria</taxon>
        <taxon>Pseudomonadati</taxon>
        <taxon>Pseudomonadota</taxon>
        <taxon>Betaproteobacteria</taxon>
        <taxon>Burkholderiales</taxon>
        <taxon>Comamonadaceae</taxon>
        <taxon>Comamonas</taxon>
    </lineage>
</organism>
<dbReference type="Proteomes" id="UP000029553">
    <property type="component" value="Unassembled WGS sequence"/>
</dbReference>
<reference evidence="2 3" key="1">
    <citation type="submission" date="2013-09" db="EMBL/GenBank/DDBJ databases">
        <title>High correlation between genotypes and phenotypes of environmental bacteria Comamonas testosteroni strains.</title>
        <authorList>
            <person name="Liu L."/>
            <person name="Zhu W."/>
            <person name="Xia X."/>
            <person name="Xu B."/>
            <person name="Luo M."/>
            <person name="Wang G."/>
        </authorList>
    </citation>
    <scope>NUCLEOTIDE SEQUENCE [LARGE SCALE GENOMIC DNA]</scope>
    <source>
        <strain evidence="2 3">JL40</strain>
    </source>
</reference>
<protein>
    <submittedName>
        <fullName evidence="2">Uncharacterized protein</fullName>
    </submittedName>
</protein>
<comment type="caution">
    <text evidence="2">The sequence shown here is derived from an EMBL/GenBank/DDBJ whole genome shotgun (WGS) entry which is preliminary data.</text>
</comment>
<name>A0A096FLR9_COMTE</name>